<dbReference type="PRINTS" id="PR00171">
    <property type="entry name" value="SUGRTRNSPORT"/>
</dbReference>
<evidence type="ECO:0000313" key="9">
    <source>
        <dbReference type="Proteomes" id="UP000509510"/>
    </source>
</evidence>
<dbReference type="KEGG" id="trg:TRUGW13939_10990"/>
<proteinExistence type="inferred from homology"/>
<evidence type="ECO:0000256" key="1">
    <source>
        <dbReference type="ARBA" id="ARBA00004141"/>
    </source>
</evidence>
<dbReference type="InterPro" id="IPR005828">
    <property type="entry name" value="MFS_sugar_transport-like"/>
</dbReference>
<dbReference type="EMBL" id="CP055903">
    <property type="protein sequence ID" value="QKX63819.1"/>
    <property type="molecule type" value="Genomic_DNA"/>
</dbReference>
<evidence type="ECO:0000256" key="2">
    <source>
        <dbReference type="ARBA" id="ARBA00010992"/>
    </source>
</evidence>
<accession>A0A7H8RBI7</accession>
<dbReference type="Pfam" id="PF00083">
    <property type="entry name" value="Sugar_tr"/>
    <property type="match status" value="2"/>
</dbReference>
<dbReference type="PANTHER" id="PTHR48022:SF6">
    <property type="entry name" value="MSTA PROTEIN-RELATED"/>
    <property type="match status" value="1"/>
</dbReference>
<dbReference type="SUPFAM" id="SSF103473">
    <property type="entry name" value="MFS general substrate transporter"/>
    <property type="match status" value="1"/>
</dbReference>
<evidence type="ECO:0000256" key="7">
    <source>
        <dbReference type="SAM" id="Phobius"/>
    </source>
</evidence>
<name>A0A7H8RBI7_TALRU</name>
<evidence type="ECO:0000256" key="4">
    <source>
        <dbReference type="ARBA" id="ARBA00022692"/>
    </source>
</evidence>
<dbReference type="InterPro" id="IPR003663">
    <property type="entry name" value="Sugar/inositol_transpt"/>
</dbReference>
<dbReference type="GO" id="GO:0005351">
    <property type="term" value="F:carbohydrate:proton symporter activity"/>
    <property type="evidence" value="ECO:0007669"/>
    <property type="project" value="TreeGrafter"/>
</dbReference>
<keyword evidence="3" id="KW-0813">Transport</keyword>
<protein>
    <recommendedName>
        <fullName evidence="10">Major facilitator superfamily (MFS) profile domain-containing protein</fullName>
    </recommendedName>
</protein>
<sequence length="184" mass="20329">MKTWQTFCGVAPEVAIASNTTLGLSPPLLTTGLLLASCVVYATENDLDSRSYRIPIGIQWLWTLILFIGLLFLPESPRYFVKKGNIKKAQATLARVRGQLEDSKYIRQELAEIVANHEYELHIIGTVDSGNLNVVKAQISSICIYIAFFASTWGPEAWVVTGEMFPLPIRGTSSPVLNLLTSNI</sequence>
<evidence type="ECO:0000256" key="6">
    <source>
        <dbReference type="ARBA" id="ARBA00023136"/>
    </source>
</evidence>
<evidence type="ECO:0000313" key="8">
    <source>
        <dbReference type="EMBL" id="QKX63819.1"/>
    </source>
</evidence>
<feature type="transmembrane region" description="Helical" evidence="7">
    <location>
        <begin position="21"/>
        <end position="42"/>
    </location>
</feature>
<evidence type="ECO:0000256" key="3">
    <source>
        <dbReference type="ARBA" id="ARBA00022448"/>
    </source>
</evidence>
<dbReference type="Gene3D" id="1.20.1250.20">
    <property type="entry name" value="MFS general substrate transporter like domains"/>
    <property type="match status" value="2"/>
</dbReference>
<dbReference type="RefSeq" id="XP_035349993.1">
    <property type="nucleotide sequence ID" value="XM_035494100.1"/>
</dbReference>
<keyword evidence="9" id="KW-1185">Reference proteome</keyword>
<dbReference type="InterPro" id="IPR036259">
    <property type="entry name" value="MFS_trans_sf"/>
</dbReference>
<dbReference type="GO" id="GO:0016020">
    <property type="term" value="C:membrane"/>
    <property type="evidence" value="ECO:0007669"/>
    <property type="project" value="UniProtKB-SubCell"/>
</dbReference>
<dbReference type="AlphaFoldDB" id="A0A7H8RBI7"/>
<evidence type="ECO:0000256" key="5">
    <source>
        <dbReference type="ARBA" id="ARBA00022989"/>
    </source>
</evidence>
<comment type="similarity">
    <text evidence="2">Belongs to the major facilitator superfamily. Sugar transporter (TC 2.A.1.1) family.</text>
</comment>
<dbReference type="PANTHER" id="PTHR48022">
    <property type="entry name" value="PLASTIDIC GLUCOSE TRANSPORTER 4"/>
    <property type="match status" value="1"/>
</dbReference>
<dbReference type="InterPro" id="IPR050360">
    <property type="entry name" value="MFS_Sugar_Transporters"/>
</dbReference>
<comment type="subcellular location">
    <subcellularLocation>
        <location evidence="1">Membrane</location>
        <topology evidence="1">Multi-pass membrane protein</topology>
    </subcellularLocation>
</comment>
<dbReference type="GeneID" id="55998469"/>
<keyword evidence="5 7" id="KW-1133">Transmembrane helix</keyword>
<keyword evidence="6 7" id="KW-0472">Membrane</keyword>
<evidence type="ECO:0008006" key="10">
    <source>
        <dbReference type="Google" id="ProtNLM"/>
    </source>
</evidence>
<dbReference type="Proteomes" id="UP000509510">
    <property type="component" value="Chromosome VI"/>
</dbReference>
<reference evidence="9" key="1">
    <citation type="submission" date="2020-06" db="EMBL/GenBank/DDBJ databases">
        <title>A chromosome-scale genome assembly of Talaromyces rugulosus W13939.</title>
        <authorList>
            <person name="Wang B."/>
            <person name="Guo L."/>
            <person name="Ye K."/>
            <person name="Wang L."/>
        </authorList>
    </citation>
    <scope>NUCLEOTIDE SEQUENCE [LARGE SCALE GENOMIC DNA]</scope>
    <source>
        <strain evidence="9">W13939</strain>
    </source>
</reference>
<organism evidence="8 9">
    <name type="scientific">Talaromyces rugulosus</name>
    <name type="common">Penicillium rugulosum</name>
    <dbReference type="NCBI Taxonomy" id="121627"/>
    <lineage>
        <taxon>Eukaryota</taxon>
        <taxon>Fungi</taxon>
        <taxon>Dikarya</taxon>
        <taxon>Ascomycota</taxon>
        <taxon>Pezizomycotina</taxon>
        <taxon>Eurotiomycetes</taxon>
        <taxon>Eurotiomycetidae</taxon>
        <taxon>Eurotiales</taxon>
        <taxon>Trichocomaceae</taxon>
        <taxon>Talaromyces</taxon>
        <taxon>Talaromyces sect. Islandici</taxon>
    </lineage>
</organism>
<dbReference type="OrthoDB" id="6612291at2759"/>
<gene>
    <name evidence="8" type="ORF">TRUGW13939_10990</name>
</gene>
<keyword evidence="4 7" id="KW-0812">Transmembrane</keyword>
<feature type="transmembrane region" description="Helical" evidence="7">
    <location>
        <begin position="54"/>
        <end position="73"/>
    </location>
</feature>